<dbReference type="EC" id="2.1.1.261" evidence="8"/>
<comment type="caution">
    <text evidence="11">The sequence shown here is derived from an EMBL/GenBank/DDBJ whole genome shotgun (WGS) entry which is preliminary data.</text>
</comment>
<dbReference type="InterPro" id="IPR017804">
    <property type="entry name" value="MeTrfase_EgtD-like"/>
</dbReference>
<comment type="pathway">
    <text evidence="1">Alkaloid biosynthesis; ergot alkaloid biosynthesis.</text>
</comment>
<dbReference type="InterPro" id="IPR029063">
    <property type="entry name" value="SAM-dependent_MTases_sf"/>
</dbReference>
<dbReference type="InterPro" id="IPR019257">
    <property type="entry name" value="MeTrfase_dom"/>
</dbReference>
<comment type="subunit">
    <text evidence="3">Homodimer.</text>
</comment>
<sequence>MASSAGIILDIRRAKFEDSIPAQVTAGLLQQPKTLPALLFYSTEGIRHWNRHSQAADFYPRREEIQILRHHAADMAAVMVHRSVIVDLGSASSDKVVLLLDALEAARKPVTYYALDLSYPELQTTLSMLATRRYQFVQCAALHGTFEDGLHWLKNTPGINRQPHYVLLFGLTIGNFSRSNAAQFLSSVTAHALAESPAHSAILLTLDGCQEPTKVLRAYRAKGVDQFALAALDYANELLSDGEDGTPPFRTTDWQYHSEWNAAQGRHEASLVPREGKHIDLGTSLDRIRVCGQEKVRFGCSYKYGDVQRQQLWAQSGLHEAKTWSDEACDVAFYLLQQR</sequence>
<evidence type="ECO:0000313" key="11">
    <source>
        <dbReference type="EMBL" id="GKZ27547.1"/>
    </source>
</evidence>
<evidence type="ECO:0000256" key="9">
    <source>
        <dbReference type="ARBA" id="ARBA00049425"/>
    </source>
</evidence>
<keyword evidence="7" id="KW-0949">S-adenosyl-L-methionine</keyword>
<dbReference type="InterPro" id="IPR051128">
    <property type="entry name" value="EgtD_Methyltrsf_superfamily"/>
</dbReference>
<dbReference type="GO" id="GO:0008168">
    <property type="term" value="F:methyltransferase activity"/>
    <property type="evidence" value="ECO:0007669"/>
    <property type="project" value="UniProtKB-KW"/>
</dbReference>
<dbReference type="PANTHER" id="PTHR43397">
    <property type="entry name" value="ERGOTHIONEINE BIOSYNTHESIS PROTEIN 1"/>
    <property type="match status" value="1"/>
</dbReference>
<dbReference type="AlphaFoldDB" id="A0A9W6DUH1"/>
<evidence type="ECO:0000256" key="4">
    <source>
        <dbReference type="ARBA" id="ARBA00022589"/>
    </source>
</evidence>
<evidence type="ECO:0000256" key="8">
    <source>
        <dbReference type="ARBA" id="ARBA00039094"/>
    </source>
</evidence>
<evidence type="ECO:0000313" key="12">
    <source>
        <dbReference type="Proteomes" id="UP001143548"/>
    </source>
</evidence>
<reference evidence="11" key="1">
    <citation type="submission" date="2022-07" db="EMBL/GenBank/DDBJ databases">
        <title>Taxonomy of Aspergillus series Nigri: significant species reduction supported by multi-species coalescent approaches.</title>
        <authorList>
            <person name="Bian C."/>
            <person name="Kusuya Y."/>
            <person name="Sklenar F."/>
            <person name="D'hooge E."/>
            <person name="Yaguchi T."/>
            <person name="Takahashi H."/>
            <person name="Hubka V."/>
        </authorList>
    </citation>
    <scope>NUCLEOTIDE SEQUENCE</scope>
    <source>
        <strain evidence="11">CBS 733.88</strain>
    </source>
</reference>
<dbReference type="InterPro" id="IPR017805">
    <property type="entry name" value="SAM_MeTrfase_EasF-type_put"/>
</dbReference>
<evidence type="ECO:0000256" key="2">
    <source>
        <dbReference type="ARBA" id="ARBA00008361"/>
    </source>
</evidence>
<protein>
    <recommendedName>
        <fullName evidence="8">4-dimethylallyltryptophan N-methyltransferase</fullName>
        <ecNumber evidence="8">2.1.1.261</ecNumber>
    </recommendedName>
</protein>
<keyword evidence="4" id="KW-0017">Alkaloid metabolism</keyword>
<evidence type="ECO:0000256" key="6">
    <source>
        <dbReference type="ARBA" id="ARBA00022679"/>
    </source>
</evidence>
<dbReference type="GO" id="GO:0032259">
    <property type="term" value="P:methylation"/>
    <property type="evidence" value="ECO:0007669"/>
    <property type="project" value="UniProtKB-KW"/>
</dbReference>
<accession>A0A9W6DUH1</accession>
<comment type="catalytic activity">
    <reaction evidence="9">
        <text>4-(3-methylbut-2-enyl)-L-tryptophan + S-adenosyl-L-methionine = 4-(3-methylbut-2-enyl)-L-abrine + S-adenosyl-L-homocysteine + H(+)</text>
        <dbReference type="Rhea" id="RHEA:34435"/>
        <dbReference type="ChEBI" id="CHEBI:15378"/>
        <dbReference type="ChEBI" id="CHEBI:57856"/>
        <dbReference type="ChEBI" id="CHEBI:58209"/>
        <dbReference type="ChEBI" id="CHEBI:59789"/>
        <dbReference type="ChEBI" id="CHEBI:67248"/>
        <dbReference type="EC" id="2.1.1.261"/>
    </reaction>
</comment>
<proteinExistence type="inferred from homology"/>
<dbReference type="Gene3D" id="3.40.50.150">
    <property type="entry name" value="Vaccinia Virus protein VP39"/>
    <property type="match status" value="1"/>
</dbReference>
<evidence type="ECO:0000256" key="5">
    <source>
        <dbReference type="ARBA" id="ARBA00022603"/>
    </source>
</evidence>
<evidence type="ECO:0000256" key="1">
    <source>
        <dbReference type="ARBA" id="ARBA00005107"/>
    </source>
</evidence>
<dbReference type="Pfam" id="PF10017">
    <property type="entry name" value="Methyltransf_33"/>
    <property type="match status" value="1"/>
</dbReference>
<evidence type="ECO:0000259" key="10">
    <source>
        <dbReference type="Pfam" id="PF10017"/>
    </source>
</evidence>
<evidence type="ECO:0000256" key="3">
    <source>
        <dbReference type="ARBA" id="ARBA00011738"/>
    </source>
</evidence>
<comment type="similarity">
    <text evidence="2">Belongs to the methyltransferase superfamily.</text>
</comment>
<name>A0A9W6DUH1_9EURO</name>
<keyword evidence="6" id="KW-0808">Transferase</keyword>
<organism evidence="11 12">
    <name type="scientific">Aspergillus brasiliensis</name>
    <dbReference type="NCBI Taxonomy" id="319629"/>
    <lineage>
        <taxon>Eukaryota</taxon>
        <taxon>Fungi</taxon>
        <taxon>Dikarya</taxon>
        <taxon>Ascomycota</taxon>
        <taxon>Pezizomycotina</taxon>
        <taxon>Eurotiomycetes</taxon>
        <taxon>Eurotiomycetidae</taxon>
        <taxon>Eurotiales</taxon>
        <taxon>Aspergillaceae</taxon>
        <taxon>Aspergillus</taxon>
        <taxon>Aspergillus subgen. Circumdati</taxon>
    </lineage>
</organism>
<dbReference type="NCBIfam" id="TIGR03439">
    <property type="entry name" value="methyl_EasF"/>
    <property type="match status" value="1"/>
</dbReference>
<evidence type="ECO:0000256" key="7">
    <source>
        <dbReference type="ARBA" id="ARBA00022691"/>
    </source>
</evidence>
<feature type="domain" description="Histidine-specific methyltransferase SAM-dependent" evidence="10">
    <location>
        <begin position="22"/>
        <end position="337"/>
    </location>
</feature>
<dbReference type="PIRSF" id="PIRSF018005">
    <property type="entry name" value="UCP018005"/>
    <property type="match status" value="1"/>
</dbReference>
<dbReference type="EMBL" id="BROQ01000229">
    <property type="protein sequence ID" value="GKZ27547.1"/>
    <property type="molecule type" value="Genomic_DNA"/>
</dbReference>
<dbReference type="GO" id="GO:0009820">
    <property type="term" value="P:alkaloid metabolic process"/>
    <property type="evidence" value="ECO:0007669"/>
    <property type="project" value="UniProtKB-KW"/>
</dbReference>
<dbReference type="Proteomes" id="UP001143548">
    <property type="component" value="Unassembled WGS sequence"/>
</dbReference>
<dbReference type="PANTHER" id="PTHR43397:SF1">
    <property type="entry name" value="ERGOTHIONEINE BIOSYNTHESIS PROTEIN 1"/>
    <property type="match status" value="1"/>
</dbReference>
<keyword evidence="5" id="KW-0489">Methyltransferase</keyword>
<gene>
    <name evidence="11" type="ORF">AbraCBS73388_004862</name>
</gene>